<protein>
    <submittedName>
        <fullName evidence="2">Uncharacterized protein</fullName>
    </submittedName>
</protein>
<accession>A0A813J781</accession>
<dbReference type="PANTHER" id="PTHR47313">
    <property type="entry name" value="RIBOSOMAL RNA LARGE SUBUNIT METHYLTRANSFERASE K/L"/>
    <property type="match status" value="1"/>
</dbReference>
<evidence type="ECO:0000313" key="3">
    <source>
        <dbReference type="Proteomes" id="UP000626109"/>
    </source>
</evidence>
<dbReference type="PANTHER" id="PTHR47313:SF1">
    <property type="entry name" value="RIBOSOMAL RNA LARGE SUBUNIT METHYLTRANSFERASE K_L"/>
    <property type="match status" value="1"/>
</dbReference>
<dbReference type="GO" id="GO:0008990">
    <property type="term" value="F:rRNA (guanine-N2-)-methyltransferase activity"/>
    <property type="evidence" value="ECO:0007669"/>
    <property type="project" value="TreeGrafter"/>
</dbReference>
<dbReference type="Gene3D" id="3.40.50.150">
    <property type="entry name" value="Vaccinia Virus protein VP39"/>
    <property type="match status" value="1"/>
</dbReference>
<dbReference type="GO" id="GO:0070043">
    <property type="term" value="F:rRNA (guanine-N7-)-methyltransferase activity"/>
    <property type="evidence" value="ECO:0007669"/>
    <property type="project" value="TreeGrafter"/>
</dbReference>
<organism evidence="2 3">
    <name type="scientific">Polarella glacialis</name>
    <name type="common">Dinoflagellate</name>
    <dbReference type="NCBI Taxonomy" id="89957"/>
    <lineage>
        <taxon>Eukaryota</taxon>
        <taxon>Sar</taxon>
        <taxon>Alveolata</taxon>
        <taxon>Dinophyceae</taxon>
        <taxon>Suessiales</taxon>
        <taxon>Suessiaceae</taxon>
        <taxon>Polarella</taxon>
    </lineage>
</organism>
<comment type="caution">
    <text evidence="2">The sequence shown here is derived from an EMBL/GenBank/DDBJ whole genome shotgun (WGS) entry which is preliminary data.</text>
</comment>
<sequence>MRAVLRQLPLGRRASFAAAVLQEVSLASSPATPSSASACRRLCSSAAAEEEGEDHFVFVVRTRRGLEPLLRQELAGLRALQDAGATGLSLGATERRSAESLAVPEAREAEGAVEVYGPWPVLYSVLLGSRLAQSVWVRVGNVFRCEEAGALAQAAREAPWGQLLPVSRLASLHVSASERESRLSASQAVAAVGEVFRGFVPDSAAPDRPSRDLGRRRWSPQDLGLRVVLDADLCSLELNCGSRLGVRPFLSDRTADLAVAGKAPFAAAPSQSLAKGTSQGKATPSKGIPGWSLRAENKVPELQAAEPIGAEWRGKDVDSAYAAALARHLPLRKLLAQDSGLVIWDPFCRNGGLLLETLSVALGLPASGCPVPSSFRTASSQQVKPQPLPEEARLKLGMSRSCCTASAGAMPEASHIVRATSSASRRVRRRPRQETVDEAEPSAAKAKASEAKADADRKLLSFSSSRNADWGSSLPCEVSLNVASFEAVGPYISGALVVTRVPNEVRALGPTARVARLYRQFGHFLASRKDWSGVYVLTESSVFRRQSKLAWQVLLRFTDHTGQKCQLLHWSSDRPHGHRARVQAAPETEGQPHSSPSGKGVAWERAPRRSTVGRQGRQRPGRPQRPR</sequence>
<feature type="region of interest" description="Disordered" evidence="1">
    <location>
        <begin position="418"/>
        <end position="451"/>
    </location>
</feature>
<dbReference type="EMBL" id="CAJNNW010024223">
    <property type="protein sequence ID" value="CAE8671867.1"/>
    <property type="molecule type" value="Genomic_DNA"/>
</dbReference>
<dbReference type="Proteomes" id="UP000626109">
    <property type="component" value="Unassembled WGS sequence"/>
</dbReference>
<name>A0A813J781_POLGL</name>
<evidence type="ECO:0000256" key="1">
    <source>
        <dbReference type="SAM" id="MobiDB-lite"/>
    </source>
</evidence>
<evidence type="ECO:0000313" key="2">
    <source>
        <dbReference type="EMBL" id="CAE8671867.1"/>
    </source>
</evidence>
<proteinExistence type="predicted"/>
<dbReference type="Gene3D" id="3.30.2130.30">
    <property type="match status" value="1"/>
</dbReference>
<feature type="region of interest" description="Disordered" evidence="1">
    <location>
        <begin position="571"/>
        <end position="627"/>
    </location>
</feature>
<dbReference type="AlphaFoldDB" id="A0A813J781"/>
<reference evidence="2" key="1">
    <citation type="submission" date="2021-02" db="EMBL/GenBank/DDBJ databases">
        <authorList>
            <person name="Dougan E. K."/>
            <person name="Rhodes N."/>
            <person name="Thang M."/>
            <person name="Chan C."/>
        </authorList>
    </citation>
    <scope>NUCLEOTIDE SEQUENCE</scope>
</reference>
<dbReference type="InterPro" id="IPR029063">
    <property type="entry name" value="SAM-dependent_MTases_sf"/>
</dbReference>
<feature type="compositionally biased region" description="Basic residues" evidence="1">
    <location>
        <begin position="616"/>
        <end position="627"/>
    </location>
</feature>
<dbReference type="CDD" id="cd11715">
    <property type="entry name" value="THUMP_AdoMetMT"/>
    <property type="match status" value="1"/>
</dbReference>
<gene>
    <name evidence="2" type="ORF">PGLA2088_LOCUS17819</name>
</gene>